<dbReference type="EMBL" id="LKCM01000019">
    <property type="protein sequence ID" value="KPQ45159.1"/>
    <property type="molecule type" value="Genomic_DNA"/>
</dbReference>
<evidence type="ECO:0000313" key="3">
    <source>
        <dbReference type="Proteomes" id="UP000050360"/>
    </source>
</evidence>
<evidence type="ECO:0000313" key="2">
    <source>
        <dbReference type="EMBL" id="KPQ45159.1"/>
    </source>
</evidence>
<accession>A0A0P7ZJA8</accession>
<feature type="transmembrane region" description="Helical" evidence="1">
    <location>
        <begin position="100"/>
        <end position="118"/>
    </location>
</feature>
<name>A0A0P7ZJA8_9EURY</name>
<organism evidence="2 3">
    <name type="scientific">Candidatus Methanoperedens nitratireducens</name>
    <dbReference type="NCBI Taxonomy" id="1392998"/>
    <lineage>
        <taxon>Archaea</taxon>
        <taxon>Methanobacteriati</taxon>
        <taxon>Methanobacteriota</taxon>
        <taxon>Stenosarchaea group</taxon>
        <taxon>Methanomicrobia</taxon>
        <taxon>Methanosarcinales</taxon>
        <taxon>ANME-2 cluster</taxon>
        <taxon>Candidatus Methanoperedentaceae</taxon>
        <taxon>Candidatus Methanoperedens</taxon>
    </lineage>
</organism>
<comment type="caution">
    <text evidence="2">The sequence shown here is derived from an EMBL/GenBank/DDBJ whole genome shotgun (WGS) entry which is preliminary data.</text>
</comment>
<gene>
    <name evidence="2" type="ORF">MPEBLZ_00242</name>
</gene>
<dbReference type="AlphaFoldDB" id="A0A0P7ZJA8"/>
<keyword evidence="1" id="KW-0812">Transmembrane</keyword>
<protein>
    <submittedName>
        <fullName evidence="2">Uncharacterized protein</fullName>
    </submittedName>
</protein>
<reference evidence="2 3" key="1">
    <citation type="submission" date="2015-09" db="EMBL/GenBank/DDBJ databases">
        <title>A metagenomics-based metabolic model of nitrate-dependent anaerobic oxidation of methane by Methanoperedens-like archaea.</title>
        <authorList>
            <person name="Arshad A."/>
            <person name="Speth D.R."/>
            <person name="De Graaf R.M."/>
            <person name="Op Den Camp H.J."/>
            <person name="Jetten M.S."/>
            <person name="Welte C.U."/>
        </authorList>
    </citation>
    <scope>NUCLEOTIDE SEQUENCE [LARGE SCALE GENOMIC DNA]</scope>
</reference>
<dbReference type="Proteomes" id="UP000050360">
    <property type="component" value="Unassembled WGS sequence"/>
</dbReference>
<evidence type="ECO:0000256" key="1">
    <source>
        <dbReference type="SAM" id="Phobius"/>
    </source>
</evidence>
<proteinExistence type="predicted"/>
<sequence length="120" mass="13492">MSILDVTEDQIFQTLGKGRDPNFKPIEKVRPAIVKPKKTCSINQNVRATPVEKVTQPLEQVVKPEIMVASPQNDDSVKKLTEDLNELNNRVNGIQKMVKWYVIPQSVVVMVLIIAIVVKS</sequence>
<keyword evidence="1" id="KW-0472">Membrane</keyword>
<keyword evidence="1" id="KW-1133">Transmembrane helix</keyword>